<feature type="compositionally biased region" description="Low complexity" evidence="2">
    <location>
        <begin position="985"/>
        <end position="996"/>
    </location>
</feature>
<keyword evidence="1" id="KW-0645">Protease</keyword>
<dbReference type="STRING" id="685588.A0A067TQP3"/>
<evidence type="ECO:0000256" key="2">
    <source>
        <dbReference type="SAM" id="MobiDB-lite"/>
    </source>
</evidence>
<feature type="compositionally biased region" description="Polar residues" evidence="2">
    <location>
        <begin position="1277"/>
        <end position="1293"/>
    </location>
</feature>
<feature type="compositionally biased region" description="Polar residues" evidence="2">
    <location>
        <begin position="59"/>
        <end position="71"/>
    </location>
</feature>
<dbReference type="Proteomes" id="UP000027222">
    <property type="component" value="Unassembled WGS sequence"/>
</dbReference>
<name>A0A067TQP3_GALM3</name>
<feature type="compositionally biased region" description="Low complexity" evidence="2">
    <location>
        <begin position="545"/>
        <end position="567"/>
    </location>
</feature>
<feature type="region of interest" description="Disordered" evidence="2">
    <location>
        <begin position="969"/>
        <end position="1086"/>
    </location>
</feature>
<evidence type="ECO:0000256" key="1">
    <source>
        <dbReference type="ARBA" id="ARBA00022750"/>
    </source>
</evidence>
<feature type="region of interest" description="Disordered" evidence="2">
    <location>
        <begin position="1235"/>
        <end position="1256"/>
    </location>
</feature>
<dbReference type="SUPFAM" id="SSF50630">
    <property type="entry name" value="Acid proteases"/>
    <property type="match status" value="1"/>
</dbReference>
<dbReference type="InterPro" id="IPR021109">
    <property type="entry name" value="Peptidase_aspartic_dom_sf"/>
</dbReference>
<gene>
    <name evidence="3" type="ORF">GALMADRAFT_207530</name>
</gene>
<keyword evidence="4" id="KW-1185">Reference proteome</keyword>
<evidence type="ECO:0000313" key="4">
    <source>
        <dbReference type="Proteomes" id="UP000027222"/>
    </source>
</evidence>
<dbReference type="GO" id="GO:0006508">
    <property type="term" value="P:proteolysis"/>
    <property type="evidence" value="ECO:0007669"/>
    <property type="project" value="InterPro"/>
</dbReference>
<feature type="compositionally biased region" description="Polar residues" evidence="2">
    <location>
        <begin position="568"/>
        <end position="583"/>
    </location>
</feature>
<dbReference type="OrthoDB" id="5535068at2759"/>
<proteinExistence type="predicted"/>
<feature type="region of interest" description="Disordered" evidence="2">
    <location>
        <begin position="470"/>
        <end position="595"/>
    </location>
</feature>
<feature type="compositionally biased region" description="Acidic residues" evidence="2">
    <location>
        <begin position="1235"/>
        <end position="1244"/>
    </location>
</feature>
<feature type="compositionally biased region" description="Polar residues" evidence="2">
    <location>
        <begin position="700"/>
        <end position="709"/>
    </location>
</feature>
<feature type="compositionally biased region" description="Polar residues" evidence="2">
    <location>
        <begin position="105"/>
        <end position="115"/>
    </location>
</feature>
<dbReference type="HOGENOM" id="CLU_253782_0_0_1"/>
<dbReference type="GO" id="GO:0004190">
    <property type="term" value="F:aspartic-type endopeptidase activity"/>
    <property type="evidence" value="ECO:0007669"/>
    <property type="project" value="UniProtKB-KW"/>
</dbReference>
<dbReference type="Gene3D" id="2.40.70.10">
    <property type="entry name" value="Acid Proteases"/>
    <property type="match status" value="1"/>
</dbReference>
<feature type="compositionally biased region" description="Polar residues" evidence="2">
    <location>
        <begin position="14"/>
        <end position="36"/>
    </location>
</feature>
<dbReference type="PROSITE" id="PS00141">
    <property type="entry name" value="ASP_PROTEASE"/>
    <property type="match status" value="1"/>
</dbReference>
<feature type="region of interest" description="Disordered" evidence="2">
    <location>
        <begin position="700"/>
        <end position="727"/>
    </location>
</feature>
<organism evidence="3 4">
    <name type="scientific">Galerina marginata (strain CBS 339.88)</name>
    <dbReference type="NCBI Taxonomy" id="685588"/>
    <lineage>
        <taxon>Eukaryota</taxon>
        <taxon>Fungi</taxon>
        <taxon>Dikarya</taxon>
        <taxon>Basidiomycota</taxon>
        <taxon>Agaricomycotina</taxon>
        <taxon>Agaricomycetes</taxon>
        <taxon>Agaricomycetidae</taxon>
        <taxon>Agaricales</taxon>
        <taxon>Agaricineae</taxon>
        <taxon>Strophariaceae</taxon>
        <taxon>Galerina</taxon>
    </lineage>
</organism>
<dbReference type="CDD" id="cd00303">
    <property type="entry name" value="retropepsin_like"/>
    <property type="match status" value="1"/>
</dbReference>
<sequence length="1409" mass="156369">MSILDQSNSDEETQVQPIFPNTTPSKLAQPSPTSEQSIEHPSDDYRLLPVPESVRRNRNNMSSFSGNSNPPGYTAPPLPSSPTAFTAQPSSSSILDPPHHDHEAPSNTVNNAPTSIQPPIPIYYQHPNPPVIPPIFPSAPPPAGLGIASMPMPGSHKAPKKFKGSYSAIRSFLNHLDRLYAQCQITRGFDKVNAILDYCSQPVHSFIQTTAEYSSNDWNRLKDRLLIAFDAERDDPIYTIADVIDFVRNSHRKPIKSLAKWRKYERKFQTIAGSVQKKGRLADREYCGYFWTGMPSELKEALKPMLLIEHRQHDPYRTYPNNIPLPQNQFGGFPQLRDNKCFGCFDPNHYLSNCPRMRELFQQGIVEYDPVTKKYCMKKTREVINRSPRETMYEAALRLNSVMPPAQPQNANYVTFAPEEGQEDTGTLEDSIQQYYASQLNNETETDSDDSDDEGPYWKYALHAEKQQRYYQPSSDYYDSESEDENNAVAYPVTRSMAKRTAEARERANKLPSKPPKMVFDGVYPPRRPRGPPKPKPESAPAPEVPQQTIQQLPTPAPQQAIQPTTISALPQTVSQAPESSRQAVPVPAPSRQIPAQKPLDTRRLRINQDMPMDVDNEPTPARISRTLPKDIPPHMPANKENAGRGLARQSEISREIDTREVVKEILDTQITIPIRKIIGSSREIATDLQDILKFKNSKPPSALTSISPTPLPIVANAEPSPDRRPLPEGRLIRINLQHGDKSVKAIIDTGSELSLVRCGVADRLQLPVDVTRHTLVNDANGGQSKLTGLAERVRLQCGRITTIGDIWVGGENLPFDLLLGRPWQRENLVSIDEQPSGSFIVFKDPTTSKSRFKIYVGEETCASQATNQHFLEKGQLTGIQSYALISEGPPEINSLIFEASITGKELKIQELDNIEALRIAISESFNFSEVRTVPRPIQESEITLARTPSNTPASTQEINKNILVDSWPFDMDQSAPQGDPSALSSDPSTRSTDPSAKSREPTTRSSDPSAKSKDQSPDWEGTPLSEQIKGFLPNSDDNKPPEISPEDHEATETNGDDSENDKENIPPVKSKFSTPNLSATGAGDSLEVFEKAAEKMKDNEKEINKILTERNKRPGRKREPLGTLFPRKLASQDNSRASGMPTSNERLVFSSPLEPLYPAAMTISSSQARIMSLDRNPQDPTDMAAFLDFPGAVITYYRDGEFMTAEANVHGCAHYHAEDPRLPDIAKQQFISDAEDDGSELGPEDGAPAASHAQPPVSELDVLAAVAASESERPTSKSGSTTVESENVNASRLSPSSLTVLPSQYLCIPSVERHVPETDVNVTARHFALGCEDETPPPRIYATLGNLASINPPLPLIPIWEWIAGQQLQDDPGPVRPIDLLKEPKFHYFSLTECHDMPTVFIGQSYNI</sequence>
<dbReference type="InterPro" id="IPR001969">
    <property type="entry name" value="Aspartic_peptidase_AS"/>
</dbReference>
<feature type="region of interest" description="Disordered" evidence="2">
    <location>
        <begin position="1"/>
        <end position="122"/>
    </location>
</feature>
<feature type="compositionally biased region" description="Basic and acidic residues" evidence="2">
    <location>
        <begin position="1037"/>
        <end position="1052"/>
    </location>
</feature>
<feature type="region of interest" description="Disordered" evidence="2">
    <location>
        <begin position="612"/>
        <end position="649"/>
    </location>
</feature>
<feature type="compositionally biased region" description="Basic and acidic residues" evidence="2">
    <location>
        <begin position="37"/>
        <end position="46"/>
    </location>
</feature>
<feature type="region of interest" description="Disordered" evidence="2">
    <location>
        <begin position="1268"/>
        <end position="1293"/>
    </location>
</feature>
<dbReference type="PANTHER" id="PTHR24216">
    <property type="entry name" value="PAXILLIN-RELATED"/>
    <property type="match status" value="1"/>
</dbReference>
<protein>
    <submittedName>
        <fullName evidence="3">Uncharacterized protein</fullName>
    </submittedName>
</protein>
<reference evidence="4" key="1">
    <citation type="journal article" date="2014" name="Proc. Natl. Acad. Sci. U.S.A.">
        <title>Extensive sampling of basidiomycete genomes demonstrates inadequacy of the white-rot/brown-rot paradigm for wood decay fungi.</title>
        <authorList>
            <person name="Riley R."/>
            <person name="Salamov A.A."/>
            <person name="Brown D.W."/>
            <person name="Nagy L.G."/>
            <person name="Floudas D."/>
            <person name="Held B.W."/>
            <person name="Levasseur A."/>
            <person name="Lombard V."/>
            <person name="Morin E."/>
            <person name="Otillar R."/>
            <person name="Lindquist E.A."/>
            <person name="Sun H."/>
            <person name="LaButti K.M."/>
            <person name="Schmutz J."/>
            <person name="Jabbour D."/>
            <person name="Luo H."/>
            <person name="Baker S.E."/>
            <person name="Pisabarro A.G."/>
            <person name="Walton J.D."/>
            <person name="Blanchette R.A."/>
            <person name="Henrissat B."/>
            <person name="Martin F."/>
            <person name="Cullen D."/>
            <person name="Hibbett D.S."/>
            <person name="Grigoriev I.V."/>
        </authorList>
    </citation>
    <scope>NUCLEOTIDE SEQUENCE [LARGE SCALE GENOMIC DNA]</scope>
    <source>
        <strain evidence="4">CBS 339.88</strain>
    </source>
</reference>
<dbReference type="PANTHER" id="PTHR24216:SF65">
    <property type="entry name" value="PAXILLIN-LIKE PROTEIN 1"/>
    <property type="match status" value="1"/>
</dbReference>
<keyword evidence="1" id="KW-0064">Aspartyl protease</keyword>
<accession>A0A067TQP3</accession>
<feature type="compositionally biased region" description="Pro residues" evidence="2">
    <location>
        <begin position="534"/>
        <end position="544"/>
    </location>
</feature>
<feature type="compositionally biased region" description="Basic and acidic residues" evidence="2">
    <location>
        <begin position="500"/>
        <end position="509"/>
    </location>
</feature>
<dbReference type="EMBL" id="KL142370">
    <property type="protein sequence ID" value="KDR82249.1"/>
    <property type="molecule type" value="Genomic_DNA"/>
</dbReference>
<evidence type="ECO:0000313" key="3">
    <source>
        <dbReference type="EMBL" id="KDR82249.1"/>
    </source>
</evidence>
<keyword evidence="1" id="KW-0378">Hydrolase</keyword>
<feature type="compositionally biased region" description="Polar residues" evidence="2">
    <location>
        <begin position="81"/>
        <end position="94"/>
    </location>
</feature>